<gene>
    <name evidence="2" type="ORF">CEXT_96671</name>
</gene>
<reference evidence="2 3" key="1">
    <citation type="submission" date="2021-06" db="EMBL/GenBank/DDBJ databases">
        <title>Caerostris extrusa draft genome.</title>
        <authorList>
            <person name="Kono N."/>
            <person name="Arakawa K."/>
        </authorList>
    </citation>
    <scope>NUCLEOTIDE SEQUENCE [LARGE SCALE GENOMIC DNA]</scope>
</reference>
<evidence type="ECO:0000313" key="3">
    <source>
        <dbReference type="Proteomes" id="UP001054945"/>
    </source>
</evidence>
<dbReference type="Proteomes" id="UP001054945">
    <property type="component" value="Unassembled WGS sequence"/>
</dbReference>
<dbReference type="AlphaFoldDB" id="A0AAV4RMM2"/>
<protein>
    <submittedName>
        <fullName evidence="2">Uncharacterized protein</fullName>
    </submittedName>
</protein>
<proteinExistence type="predicted"/>
<comment type="caution">
    <text evidence="2">The sequence shown here is derived from an EMBL/GenBank/DDBJ whole genome shotgun (WGS) entry which is preliminary data.</text>
</comment>
<feature type="region of interest" description="Disordered" evidence="1">
    <location>
        <begin position="37"/>
        <end position="58"/>
    </location>
</feature>
<keyword evidence="3" id="KW-1185">Reference proteome</keyword>
<evidence type="ECO:0000313" key="2">
    <source>
        <dbReference type="EMBL" id="GIY21530.1"/>
    </source>
</evidence>
<sequence length="162" mass="18152">MELDEPSILKHIHNSLSKRKQPLQHPIITSRWVACNAPHTKKEKSQSRSGKRAPISQSKTTCNEAGDYRFFAAARITGVAWVWGGRPCESCHSISEGQVLLETLTSHAPRSDICATHSLGLRISFACCRGRERFYSYSSARMMPRGRQRVCLVADVALVIDR</sequence>
<organism evidence="2 3">
    <name type="scientific">Caerostris extrusa</name>
    <name type="common">Bark spider</name>
    <name type="synonym">Caerostris bankana</name>
    <dbReference type="NCBI Taxonomy" id="172846"/>
    <lineage>
        <taxon>Eukaryota</taxon>
        <taxon>Metazoa</taxon>
        <taxon>Ecdysozoa</taxon>
        <taxon>Arthropoda</taxon>
        <taxon>Chelicerata</taxon>
        <taxon>Arachnida</taxon>
        <taxon>Araneae</taxon>
        <taxon>Araneomorphae</taxon>
        <taxon>Entelegynae</taxon>
        <taxon>Araneoidea</taxon>
        <taxon>Araneidae</taxon>
        <taxon>Caerostris</taxon>
    </lineage>
</organism>
<evidence type="ECO:0000256" key="1">
    <source>
        <dbReference type="SAM" id="MobiDB-lite"/>
    </source>
</evidence>
<dbReference type="EMBL" id="BPLR01008027">
    <property type="protein sequence ID" value="GIY21530.1"/>
    <property type="molecule type" value="Genomic_DNA"/>
</dbReference>
<name>A0AAV4RMM2_CAEEX</name>
<accession>A0AAV4RMM2</accession>